<dbReference type="Gene3D" id="3.40.50.410">
    <property type="entry name" value="von Willebrand factor, type A domain"/>
    <property type="match status" value="2"/>
</dbReference>
<dbReference type="GO" id="GO:0005576">
    <property type="term" value="C:extracellular region"/>
    <property type="evidence" value="ECO:0007669"/>
    <property type="project" value="InterPro"/>
</dbReference>
<organism evidence="4 5">
    <name type="scientific">Elysia crispata</name>
    <name type="common">lettuce slug</name>
    <dbReference type="NCBI Taxonomy" id="231223"/>
    <lineage>
        <taxon>Eukaryota</taxon>
        <taxon>Metazoa</taxon>
        <taxon>Spiralia</taxon>
        <taxon>Lophotrochozoa</taxon>
        <taxon>Mollusca</taxon>
        <taxon>Gastropoda</taxon>
        <taxon>Heterobranchia</taxon>
        <taxon>Euthyneura</taxon>
        <taxon>Panpulmonata</taxon>
        <taxon>Sacoglossa</taxon>
        <taxon>Placobranchoidea</taxon>
        <taxon>Plakobranchidae</taxon>
        <taxon>Elysia</taxon>
    </lineage>
</organism>
<feature type="domain" description="Chitin-binding type-2" evidence="3">
    <location>
        <begin position="1882"/>
        <end position="1939"/>
    </location>
</feature>
<dbReference type="PROSITE" id="PS50234">
    <property type="entry name" value="VWFA"/>
    <property type="match status" value="1"/>
</dbReference>
<evidence type="ECO:0000256" key="1">
    <source>
        <dbReference type="SAM" id="SignalP"/>
    </source>
</evidence>
<dbReference type="InterPro" id="IPR036508">
    <property type="entry name" value="Chitin-bd_dom_sf"/>
</dbReference>
<name>A0AAE1DJT0_9GAST</name>
<dbReference type="EMBL" id="JAWDGP010003560">
    <property type="protein sequence ID" value="KAK3773102.1"/>
    <property type="molecule type" value="Genomic_DNA"/>
</dbReference>
<feature type="signal peptide" evidence="1">
    <location>
        <begin position="1"/>
        <end position="28"/>
    </location>
</feature>
<keyword evidence="5" id="KW-1185">Reference proteome</keyword>
<dbReference type="GO" id="GO:0008061">
    <property type="term" value="F:chitin binding"/>
    <property type="evidence" value="ECO:0007669"/>
    <property type="project" value="InterPro"/>
</dbReference>
<proteinExistence type="predicted"/>
<comment type="caution">
    <text evidence="4">The sequence shown here is derived from an EMBL/GenBank/DDBJ whole genome shotgun (WGS) entry which is preliminary data.</text>
</comment>
<dbReference type="InterPro" id="IPR002557">
    <property type="entry name" value="Chitin-bd_dom"/>
</dbReference>
<dbReference type="InterPro" id="IPR002035">
    <property type="entry name" value="VWF_A"/>
</dbReference>
<dbReference type="InterPro" id="IPR036465">
    <property type="entry name" value="vWFA_dom_sf"/>
</dbReference>
<dbReference type="SUPFAM" id="SSF53300">
    <property type="entry name" value="vWA-like"/>
    <property type="match status" value="2"/>
</dbReference>
<dbReference type="SMART" id="SM00494">
    <property type="entry name" value="ChtBD2"/>
    <property type="match status" value="3"/>
</dbReference>
<evidence type="ECO:0000313" key="4">
    <source>
        <dbReference type="EMBL" id="KAK3773102.1"/>
    </source>
</evidence>
<feature type="chain" id="PRO_5042188395" evidence="1">
    <location>
        <begin position="29"/>
        <end position="2195"/>
    </location>
</feature>
<gene>
    <name evidence="4" type="ORF">RRG08_016205</name>
</gene>
<protein>
    <submittedName>
        <fullName evidence="4">Uncharacterized protein</fullName>
    </submittedName>
</protein>
<keyword evidence="1" id="KW-0732">Signal</keyword>
<reference evidence="4" key="1">
    <citation type="journal article" date="2023" name="G3 (Bethesda)">
        <title>A reference genome for the long-term kleptoplast-retaining sea slug Elysia crispata morphotype clarki.</title>
        <authorList>
            <person name="Eastman K.E."/>
            <person name="Pendleton A.L."/>
            <person name="Shaikh M.A."/>
            <person name="Suttiyut T."/>
            <person name="Ogas R."/>
            <person name="Tomko P."/>
            <person name="Gavelis G."/>
            <person name="Widhalm J.R."/>
            <person name="Wisecaver J.H."/>
        </authorList>
    </citation>
    <scope>NUCLEOTIDE SEQUENCE</scope>
    <source>
        <strain evidence="4">ECLA1</strain>
    </source>
</reference>
<accession>A0AAE1DJT0</accession>
<dbReference type="Proteomes" id="UP001283361">
    <property type="component" value="Unassembled WGS sequence"/>
</dbReference>
<evidence type="ECO:0000313" key="5">
    <source>
        <dbReference type="Proteomes" id="UP001283361"/>
    </source>
</evidence>
<sequence length="2195" mass="236803">MSHHAKGQINLVFTSLALFLCTLGVAEGGIVHHDPGDIQSSYNLFNLLNNYVTPQQTSATVTQMQIVTECPPNVIFVLDGSGSISFKGFETAKLAVIREIRALTKSFAQVDVGVVLFSEKNIVIPLETRSPAQIEEMIQEIMSLTHPRLGTELNEAIRAARRALAVHSTIATRALNGDKSGNILVLFTDGQVEPNVERASALEVQTAQSKGILVLIDTVEEPSKTVQNIAPTVLESRTPINWVDFVACPPATLNPPPKGSGCRDFYMVVDGSDTVLRYEGTIRQYLAYTALRYRKVKNSIGINIFGTDANVQARNTRIRLTENKYQLADDIRQELRFPRSRGAGTSHAITQSIGFLNDDIRDRPAALVLIMNGPPLDLMATAQAIRQARQQGYPVAIIRIGKVTNGDLNTLASGDMRGVYNIEFVTDLFGVNFDTFLCEGAPTCQLTPQSCIRPRIFHQSSCSCVCGNTCRVGTTHNANCECECEGTCPAGQAHDSNCLCRCANPCPQGTRRSSGCTCTACPYLCENNQFQDPKCACHCRNTCPEGYYKSNQCRCLCVRPLSNGTCPIIKSSCPSSAIQVGNSSCRCNDFNKRYDELDNQCVACPPNSQLVGNTNCQCNDPLFLYNSASNTCVCRSLCPPGLVQNPSTCACSCTTQCPSNQYNNPGTNCICLCRSTNQPPQGGVCLTCPPNSQVVGNTCQCNNPLFSYNPSSNACVCRSSCPTGSVQNPSTCTCSCALQCPSNQYNNPQTNCRCLCRSTNQPPQGGVCLTCPSNSQVVGNTCECTDPLFSYNPTSNTCVCRSSCPTGSVQNPSTCSCSCTTTCPSNQYNNPGTNCRCLCTSTNQPPQGGVCFVCPPNSQVVGNTCQCTDPLFSYNPTSNTCVCRSSCPTGSVQNPSTCTCSCALQCPSNQYNNPGTNCRCLCTSTNQPPQGGVCLTCPPNSQVVGNTCQCTDPLFSYNPTSSTCVCRSQCPTGSVQNPSTCACSCATQCPPNQYNNLQTNCRCLCTSTNQPPQGGVCFVCPPNSQIVGNTCQCTDPLFSYNPTSNTCGCRSSCPTGSVQNPSTCACSCATQCPSNQYNNLQTNCRCLCTSTNQPPQGGVCFVCPPNSQVVGNTCQCTDPLFSYNPASNTCVCRNACPTGSVQNPSTCTCSCATQCPSNQYNNPGTNCRCLCTSTNQPPQGGVCVSCPPNSQLVGNTCQCTDPLFSYNPTSNTCGELIESVIDLQRFVKDTANLIQFYLKNICPPFTKFCSMIFHIQFVAVHAQLDQSRTPQHALVPALHNVLQTSTTTQEPTVDVFVHPQTNHLKVAFVLCAHPTPRLWETLVSVLILCFHTIQHQTLVSVAVHAQQDRSRTPQHALVPAQHNVLQTSTTTQKPTVDAFVYPQTNHLKVECVLVGNTCQCTDPLFSYNPTSNTCVCSSACPTGSVQNPSTCTCSCAAQCPSNQYNNPETNCRCLCTSTNQPPQGGVCFVCPPNSQVVGNTCQCTDPLFSYNPTSNTCACRSSCPTGSVQNPSTCTCSCATQCPSNQYNNQQTNCRCLCRSTNQPPQRGVCLTCPPNSQVVGNTCQCTDPLFLYNPTSNTCVCRGVCPTGSVQDPSTCACSCRVTCPANQYNNPGTNCRCLCTSTNQPPLSGVCLNCPPNSEAVGATCRCIDRCFTYNPTTNSCVQNCPNDATLVGNTCQCKDTKKRYDASINRCVTSVTCPTNSRAVGTSCQCIDPSFIYNANTNTCVGNRQGEVCNIKPSDCQPPQVFKANQPCRCEIPEREQCSASEWSCANGRPAYRDCHGACVCECSSQFAGPRCEITVNASLCDHCHYIQGIYKAGIPGFCDMFVHCDPVLSAGTDVRGRPRAFTATIQQCAPGTYYVTRPDGYGGCDWLSAGSCYGDKCAELPPSSRFPDESACQRYWECGANRRLAKRGCCPAGQGFDPRTQQCVANPSCPDVCGPCNTTGTEPQCPLAPVVGRPNQYYYLTRPGTILPCPASLIFDPTICTCVTGQRVDSGPQLCIPTFQTGFERPLQYENKVPIVTFQGQQVGQFDGSGDLVIKAFAQSGFHTNHFQIDLRVNLATASPINNGQRVAVVTNADCQTIESVSITMDATNFYFRIYQMESTIPAEIAIPYAGLQDPNGWYQVSLVYSGRPGNFQFTATVGSRREIYRGPVPLINYIDRRKCALHIGFGYKYLGYQGYLDDISLWRCKP</sequence>
<feature type="domain" description="VWFA" evidence="2">
    <location>
        <begin position="73"/>
        <end position="286"/>
    </location>
</feature>
<dbReference type="Pfam" id="PF00092">
    <property type="entry name" value="VWA"/>
    <property type="match status" value="1"/>
</dbReference>
<evidence type="ECO:0000259" key="3">
    <source>
        <dbReference type="PROSITE" id="PS50940"/>
    </source>
</evidence>
<dbReference type="CDD" id="cd00198">
    <property type="entry name" value="vWFA"/>
    <property type="match status" value="1"/>
</dbReference>
<dbReference type="PROSITE" id="PS50940">
    <property type="entry name" value="CHIT_BIND_II"/>
    <property type="match status" value="1"/>
</dbReference>
<evidence type="ECO:0000259" key="2">
    <source>
        <dbReference type="PROSITE" id="PS50234"/>
    </source>
</evidence>
<dbReference type="SUPFAM" id="SSF57625">
    <property type="entry name" value="Invertebrate chitin-binding proteins"/>
    <property type="match status" value="1"/>
</dbReference>
<dbReference type="SMART" id="SM00327">
    <property type="entry name" value="VWA"/>
    <property type="match status" value="2"/>
</dbReference>